<dbReference type="EMBL" id="BLVO01000013">
    <property type="protein sequence ID" value="GFM33293.1"/>
    <property type="molecule type" value="Genomic_DNA"/>
</dbReference>
<evidence type="ECO:0000313" key="3">
    <source>
        <dbReference type="EMBL" id="GFM33293.1"/>
    </source>
</evidence>
<comment type="caution">
    <text evidence="3">The sequence shown here is derived from an EMBL/GenBank/DDBJ whole genome shotgun (WGS) entry which is preliminary data.</text>
</comment>
<dbReference type="InterPro" id="IPR018247">
    <property type="entry name" value="EF_Hand_1_Ca_BS"/>
</dbReference>
<evidence type="ECO:0000259" key="2">
    <source>
        <dbReference type="Pfam" id="PF09374"/>
    </source>
</evidence>
<dbReference type="InterPro" id="IPR008565">
    <property type="entry name" value="TtsA-like_GH18_dom"/>
</dbReference>
<reference evidence="3 4" key="1">
    <citation type="submission" date="2020-05" db="EMBL/GenBank/DDBJ databases">
        <title>Draft genome sequence of Desulfovibrio sp. strain HN2T.</title>
        <authorList>
            <person name="Ueno A."/>
            <person name="Tamazawa S."/>
            <person name="Tamamura S."/>
            <person name="Murakami T."/>
            <person name="Kiyama T."/>
            <person name="Inomata H."/>
            <person name="Amano Y."/>
            <person name="Miyakawa K."/>
            <person name="Tamaki H."/>
            <person name="Naganuma T."/>
            <person name="Kaneko K."/>
        </authorList>
    </citation>
    <scope>NUCLEOTIDE SEQUENCE [LARGE SCALE GENOMIC DNA]</scope>
    <source>
        <strain evidence="3 4">HN2</strain>
    </source>
</reference>
<dbReference type="RefSeq" id="WP_174404961.1">
    <property type="nucleotide sequence ID" value="NZ_BLVO01000013.1"/>
</dbReference>
<dbReference type="SUPFAM" id="SSF53955">
    <property type="entry name" value="Lysozyme-like"/>
    <property type="match status" value="1"/>
</dbReference>
<keyword evidence="4" id="KW-1185">Reference proteome</keyword>
<proteinExistence type="predicted"/>
<evidence type="ECO:0000259" key="1">
    <source>
        <dbReference type="Pfam" id="PF05838"/>
    </source>
</evidence>
<dbReference type="Proteomes" id="UP000503840">
    <property type="component" value="Unassembled WGS sequence"/>
</dbReference>
<accession>A0A7J0BHQ7</accession>
<dbReference type="PROSITE" id="PS00018">
    <property type="entry name" value="EF_HAND_1"/>
    <property type="match status" value="1"/>
</dbReference>
<dbReference type="Pfam" id="PF09374">
    <property type="entry name" value="PG_binding_3"/>
    <property type="match status" value="1"/>
</dbReference>
<dbReference type="Pfam" id="PF05838">
    <property type="entry name" value="Glyco_hydro_108"/>
    <property type="match status" value="1"/>
</dbReference>
<evidence type="ECO:0008006" key="5">
    <source>
        <dbReference type="Google" id="ProtNLM"/>
    </source>
</evidence>
<dbReference type="InterPro" id="IPR018537">
    <property type="entry name" value="Peptidoglycan-bd_3"/>
</dbReference>
<dbReference type="CDD" id="cd13926">
    <property type="entry name" value="N-acetylmuramidase_GH108"/>
    <property type="match status" value="1"/>
</dbReference>
<evidence type="ECO:0000313" key="4">
    <source>
        <dbReference type="Proteomes" id="UP000503840"/>
    </source>
</evidence>
<gene>
    <name evidence="3" type="ORF">DSM101010T_16580</name>
</gene>
<name>A0A7J0BHQ7_9BACT</name>
<feature type="domain" description="TtsA-like Glycoside hydrolase family 108" evidence="1">
    <location>
        <begin position="10"/>
        <end position="101"/>
    </location>
</feature>
<protein>
    <recommendedName>
        <fullName evidence="5">Secretion activator protein</fullName>
    </recommendedName>
</protein>
<dbReference type="InterPro" id="IPR023346">
    <property type="entry name" value="Lysozyme-like_dom_sf"/>
</dbReference>
<feature type="domain" description="Peptidoglycan binding" evidence="2">
    <location>
        <begin position="105"/>
        <end position="185"/>
    </location>
</feature>
<dbReference type="Gene3D" id="1.20.141.10">
    <property type="entry name" value="Chitosanase, subunit A, domain 1"/>
    <property type="match status" value="1"/>
</dbReference>
<sequence>MNPALKLALDFTLRWEGGFVDHPDDPGGATNHGVSLRWLKGLEVSIADIDGDGDVDAEDIRALTIDQARDLFADRFWHGLSLDEFPPAVSIAVFDAAVNSGPRPAFRFLQRALNLCGSTLEEDGIFGPASRAELVRHAMPPNGPLLLVNGVNWARIKLMTTLAQRKNEAGRQPMQVFLPGWTNRVHALTKEIWRM</sequence>
<dbReference type="AlphaFoldDB" id="A0A7J0BHQ7"/>
<organism evidence="3 4">
    <name type="scientific">Desulfovibrio subterraneus</name>
    <dbReference type="NCBI Taxonomy" id="2718620"/>
    <lineage>
        <taxon>Bacteria</taxon>
        <taxon>Pseudomonadati</taxon>
        <taxon>Thermodesulfobacteriota</taxon>
        <taxon>Desulfovibrionia</taxon>
        <taxon>Desulfovibrionales</taxon>
        <taxon>Desulfovibrionaceae</taxon>
        <taxon>Desulfovibrio</taxon>
    </lineage>
</organism>